<accession>I0BER7</accession>
<evidence type="ECO:0000313" key="2">
    <source>
        <dbReference type="Proteomes" id="UP000007392"/>
    </source>
</evidence>
<evidence type="ECO:0000313" key="1">
    <source>
        <dbReference type="EMBL" id="AFH60864.1"/>
    </source>
</evidence>
<gene>
    <name evidence="1" type="ORF">B2K_09050</name>
</gene>
<organism evidence="1 2">
    <name type="scientific">Paenibacillus mucilaginosus K02</name>
    <dbReference type="NCBI Taxonomy" id="997761"/>
    <lineage>
        <taxon>Bacteria</taxon>
        <taxon>Bacillati</taxon>
        <taxon>Bacillota</taxon>
        <taxon>Bacilli</taxon>
        <taxon>Bacillales</taxon>
        <taxon>Paenibacillaceae</taxon>
        <taxon>Paenibacillus</taxon>
    </lineage>
</organism>
<proteinExistence type="predicted"/>
<protein>
    <submittedName>
        <fullName evidence="1">Uncharacterized protein</fullName>
    </submittedName>
</protein>
<dbReference type="AlphaFoldDB" id="I0BER7"/>
<dbReference type="Proteomes" id="UP000007392">
    <property type="component" value="Chromosome"/>
</dbReference>
<name>I0BER7_9BACL</name>
<dbReference type="KEGG" id="pmw:B2K_09050"/>
<dbReference type="EMBL" id="CP003422">
    <property type="protein sequence ID" value="AFH60864.1"/>
    <property type="molecule type" value="Genomic_DNA"/>
</dbReference>
<sequence length="61" mass="7384">MQVRANQFCRAEVTLMDRYFIAALLWYMRKGRKFTFPPLLLVHFHPLSLHCSEIEELRFVI</sequence>
<reference evidence="1 2" key="1">
    <citation type="submission" date="2013-06" db="EMBL/GenBank/DDBJ databases">
        <title>Complete genome sequence of Paenibacillus mucilaginosus K02.</title>
        <authorList>
            <person name="Xiao B."/>
            <person name="Sun L."/>
            <person name="Xiao L."/>
            <person name="Lian B."/>
        </authorList>
    </citation>
    <scope>NUCLEOTIDE SEQUENCE [LARGE SCALE GENOMIC DNA]</scope>
    <source>
        <strain evidence="1 2">K02</strain>
    </source>
</reference>
<dbReference type="HOGENOM" id="CLU_2918311_0_0_9"/>